<dbReference type="InterPro" id="IPR001173">
    <property type="entry name" value="Glyco_trans_2-like"/>
</dbReference>
<dbReference type="SUPFAM" id="SSF53448">
    <property type="entry name" value="Nucleotide-diphospho-sugar transferases"/>
    <property type="match status" value="1"/>
</dbReference>
<dbReference type="InterPro" id="IPR029044">
    <property type="entry name" value="Nucleotide-diphossugar_trans"/>
</dbReference>
<keyword evidence="2" id="KW-0808">Transferase</keyword>
<dbReference type="RefSeq" id="WP_332863375.1">
    <property type="nucleotide sequence ID" value="NZ_JBAFSM010000003.1"/>
</dbReference>
<dbReference type="Gene3D" id="3.90.550.10">
    <property type="entry name" value="Spore Coat Polysaccharide Biosynthesis Protein SpsA, Chain A"/>
    <property type="match status" value="1"/>
</dbReference>
<dbReference type="Pfam" id="PF00535">
    <property type="entry name" value="Glycos_transf_2"/>
    <property type="match status" value="1"/>
</dbReference>
<keyword evidence="2" id="KW-0328">Glycosyltransferase</keyword>
<dbReference type="CDD" id="cd00761">
    <property type="entry name" value="Glyco_tranf_GTA_type"/>
    <property type="match status" value="1"/>
</dbReference>
<comment type="caution">
    <text evidence="2">The sequence shown here is derived from an EMBL/GenBank/DDBJ whole genome shotgun (WGS) entry which is preliminary data.</text>
</comment>
<proteinExistence type="predicted"/>
<sequence>MLTISVLVPTYRRPRELERCLEALKRQSRPADEVIVVVRDSDRETAAFFAIFDPGSLPLQILTIDRAGQVASLNAGLEKARGEIIAITDDDAAPRPRWLESIEAHFLADERLGGVGGRDWVYTGDRLEVGTRALVGRVWWFGRAEGNHHLGAGEPREVDLLKGANMSYRRSAIGDIRFDERLKGTGAQVYNDMAFSFAVQRAGWKLVYDPAVEVDHKAADRFDEDKRGGYSDLATANLVHNETLVLLEYLPPLRRVVFLIWAISIGTRPAPGFLQALRLLPIEGTIAGRRLLASLRGRRQGWRTWRNSL</sequence>
<protein>
    <submittedName>
        <fullName evidence="2">Glycosyltransferase</fullName>
        <ecNumber evidence="2">2.4.-.-</ecNumber>
    </submittedName>
</protein>
<dbReference type="PANTHER" id="PTHR43685">
    <property type="entry name" value="GLYCOSYLTRANSFERASE"/>
    <property type="match status" value="1"/>
</dbReference>
<dbReference type="PANTHER" id="PTHR43685:SF3">
    <property type="entry name" value="SLR2126 PROTEIN"/>
    <property type="match status" value="1"/>
</dbReference>
<dbReference type="AlphaFoldDB" id="A0AAW9QRJ9"/>
<feature type="domain" description="Glycosyltransferase 2-like" evidence="1">
    <location>
        <begin position="5"/>
        <end position="137"/>
    </location>
</feature>
<dbReference type="EMBL" id="JBAFSM010000003">
    <property type="protein sequence ID" value="MEG3435923.1"/>
    <property type="molecule type" value="Genomic_DNA"/>
</dbReference>
<reference evidence="2 3" key="1">
    <citation type="submission" date="2024-01" db="EMBL/GenBank/DDBJ databases">
        <title>Genomic insights into the taxonomy and metabolism of the cyanobacterium Pannus brasiliensis CCIBt3594.</title>
        <authorList>
            <person name="Machado M."/>
            <person name="Botero N.B."/>
            <person name="Andreote A.P.D."/>
            <person name="Feitosa A.M.T."/>
            <person name="Popin R."/>
            <person name="Sivonen K."/>
            <person name="Fiore M.F."/>
        </authorList>
    </citation>
    <scope>NUCLEOTIDE SEQUENCE [LARGE SCALE GENOMIC DNA]</scope>
    <source>
        <strain evidence="2 3">CCIBt3594</strain>
    </source>
</reference>
<evidence type="ECO:0000313" key="3">
    <source>
        <dbReference type="Proteomes" id="UP001328733"/>
    </source>
</evidence>
<evidence type="ECO:0000259" key="1">
    <source>
        <dbReference type="Pfam" id="PF00535"/>
    </source>
</evidence>
<dbReference type="InterPro" id="IPR050834">
    <property type="entry name" value="Glycosyltransf_2"/>
</dbReference>
<keyword evidence="3" id="KW-1185">Reference proteome</keyword>
<dbReference type="Proteomes" id="UP001328733">
    <property type="component" value="Unassembled WGS sequence"/>
</dbReference>
<accession>A0AAW9QRJ9</accession>
<dbReference type="GO" id="GO:0016757">
    <property type="term" value="F:glycosyltransferase activity"/>
    <property type="evidence" value="ECO:0007669"/>
    <property type="project" value="UniProtKB-KW"/>
</dbReference>
<name>A0AAW9QRJ9_9CHRO</name>
<evidence type="ECO:0000313" key="2">
    <source>
        <dbReference type="EMBL" id="MEG3435923.1"/>
    </source>
</evidence>
<gene>
    <name evidence="2" type="ORF">V0288_02225</name>
</gene>
<dbReference type="EC" id="2.4.-.-" evidence="2"/>
<organism evidence="2 3">
    <name type="scientific">Pannus brasiliensis CCIBt3594</name>
    <dbReference type="NCBI Taxonomy" id="1427578"/>
    <lineage>
        <taxon>Bacteria</taxon>
        <taxon>Bacillati</taxon>
        <taxon>Cyanobacteriota</taxon>
        <taxon>Cyanophyceae</taxon>
        <taxon>Oscillatoriophycideae</taxon>
        <taxon>Chroococcales</taxon>
        <taxon>Microcystaceae</taxon>
        <taxon>Pannus</taxon>
    </lineage>
</organism>